<dbReference type="AlphaFoldDB" id="A0A0G0ZL57"/>
<reference evidence="1 2" key="1">
    <citation type="journal article" date="2015" name="Nature">
        <title>rRNA introns, odd ribosomes, and small enigmatic genomes across a large radiation of phyla.</title>
        <authorList>
            <person name="Brown C.T."/>
            <person name="Hug L.A."/>
            <person name="Thomas B.C."/>
            <person name="Sharon I."/>
            <person name="Castelle C.J."/>
            <person name="Singh A."/>
            <person name="Wilkins M.J."/>
            <person name="Williams K.H."/>
            <person name="Banfield J.F."/>
        </authorList>
    </citation>
    <scope>NUCLEOTIDE SEQUENCE [LARGE SCALE GENOMIC DNA]</scope>
</reference>
<dbReference type="Proteomes" id="UP000034753">
    <property type="component" value="Unassembled WGS sequence"/>
</dbReference>
<evidence type="ECO:0000313" key="1">
    <source>
        <dbReference type="EMBL" id="KKS13693.1"/>
    </source>
</evidence>
<evidence type="ECO:0000313" key="2">
    <source>
        <dbReference type="Proteomes" id="UP000034753"/>
    </source>
</evidence>
<dbReference type="EMBL" id="LCBN01000020">
    <property type="protein sequence ID" value="KKS13693.1"/>
    <property type="molecule type" value="Genomic_DNA"/>
</dbReference>
<accession>A0A0G0ZL57</accession>
<sequence>MKTVSIVRDRGQLTIPDSIRRVVSWVTPMSAVSISVLKPDEIVIKPHQKKVDWDQVWENIRKSRAISSKGKISAAEFLEQDRRSH</sequence>
<organism evidence="1 2">
    <name type="scientific">Candidatus Daviesbacteria bacterium GW2011_GWB1_41_5</name>
    <dbReference type="NCBI Taxonomy" id="1618429"/>
    <lineage>
        <taxon>Bacteria</taxon>
        <taxon>Candidatus Daviesiibacteriota</taxon>
    </lineage>
</organism>
<name>A0A0G0ZL57_9BACT</name>
<comment type="caution">
    <text evidence="1">The sequence shown here is derived from an EMBL/GenBank/DDBJ whole genome shotgun (WGS) entry which is preliminary data.</text>
</comment>
<proteinExistence type="predicted"/>
<evidence type="ECO:0008006" key="3">
    <source>
        <dbReference type="Google" id="ProtNLM"/>
    </source>
</evidence>
<protein>
    <recommendedName>
        <fullName evidence="3">SpoVT-AbrB domain-containing protein</fullName>
    </recommendedName>
</protein>
<gene>
    <name evidence="1" type="ORF">UU67_C0020G0014</name>
</gene>